<feature type="domain" description="Glucose-methanol-choline oxidoreductase N-terminal" evidence="6">
    <location>
        <begin position="277"/>
        <end position="291"/>
    </location>
</feature>
<name>A0AAV9AND5_ACOGR</name>
<dbReference type="Proteomes" id="UP001179952">
    <property type="component" value="Unassembled WGS sequence"/>
</dbReference>
<dbReference type="InterPro" id="IPR012132">
    <property type="entry name" value="GMC_OxRdtase"/>
</dbReference>
<keyword evidence="4" id="KW-1015">Disulfide bond</keyword>
<feature type="disulfide bond" evidence="4">
    <location>
        <begin position="447"/>
        <end position="503"/>
    </location>
</feature>
<keyword evidence="2 5" id="KW-0732">Signal</keyword>
<comment type="similarity">
    <text evidence="1">Belongs to the GMC oxidoreductase family.</text>
</comment>
<dbReference type="InterPro" id="IPR036188">
    <property type="entry name" value="FAD/NAD-bd_sf"/>
</dbReference>
<comment type="caution">
    <text evidence="7">The sequence shown here is derived from an EMBL/GenBank/DDBJ whole genome shotgun (WGS) entry which is preliminary data.</text>
</comment>
<dbReference type="InterPro" id="IPR007867">
    <property type="entry name" value="GMC_OxRtase_C"/>
</dbReference>
<feature type="binding site" evidence="3">
    <location>
        <begin position="511"/>
        <end position="512"/>
    </location>
    <ligand>
        <name>FAD</name>
        <dbReference type="ChEBI" id="CHEBI:57692"/>
    </ligand>
</feature>
<keyword evidence="8" id="KW-1185">Reference proteome</keyword>
<protein>
    <submittedName>
        <fullName evidence="7">Protein HOTHEAD</fullName>
    </submittedName>
</protein>
<dbReference type="Pfam" id="PF00732">
    <property type="entry name" value="GMC_oxred_N"/>
    <property type="match status" value="1"/>
</dbReference>
<dbReference type="SUPFAM" id="SSF51905">
    <property type="entry name" value="FAD/NAD(P)-binding domain"/>
    <property type="match status" value="1"/>
</dbReference>
<feature type="binding site" evidence="3">
    <location>
        <position position="540"/>
    </location>
    <ligand>
        <name>FAD</name>
        <dbReference type="ChEBI" id="CHEBI:57692"/>
    </ligand>
</feature>
<evidence type="ECO:0000256" key="3">
    <source>
        <dbReference type="PIRSR" id="PIRSR000137-2"/>
    </source>
</evidence>
<dbReference type="Gene3D" id="3.50.50.60">
    <property type="entry name" value="FAD/NAD(P)-binding domain"/>
    <property type="match status" value="1"/>
</dbReference>
<dbReference type="PANTHER" id="PTHR45968:SF5">
    <property type="entry name" value="PROTEIN HOTHEAD"/>
    <property type="match status" value="1"/>
</dbReference>
<evidence type="ECO:0000256" key="2">
    <source>
        <dbReference type="ARBA" id="ARBA00022729"/>
    </source>
</evidence>
<evidence type="ECO:0000256" key="5">
    <source>
        <dbReference type="SAM" id="SignalP"/>
    </source>
</evidence>
<dbReference type="AlphaFoldDB" id="A0AAV9AND5"/>
<dbReference type="Gene3D" id="3.30.410.40">
    <property type="match status" value="1"/>
</dbReference>
<evidence type="ECO:0000313" key="8">
    <source>
        <dbReference type="Proteomes" id="UP001179952"/>
    </source>
</evidence>
<dbReference type="PROSITE" id="PS00624">
    <property type="entry name" value="GMC_OXRED_2"/>
    <property type="match status" value="1"/>
</dbReference>
<keyword evidence="3" id="KW-0285">Flavoprotein</keyword>
<feature type="signal peptide" evidence="5">
    <location>
        <begin position="1"/>
        <end position="25"/>
    </location>
</feature>
<keyword evidence="3" id="KW-0274">FAD</keyword>
<feature type="binding site" evidence="3">
    <location>
        <position position="233"/>
    </location>
    <ligand>
        <name>FAD</name>
        <dbReference type="ChEBI" id="CHEBI:57692"/>
    </ligand>
</feature>
<dbReference type="InterPro" id="IPR000172">
    <property type="entry name" value="GMC_OxRdtase_N"/>
</dbReference>
<evidence type="ECO:0000313" key="7">
    <source>
        <dbReference type="EMBL" id="KAK1265744.1"/>
    </source>
</evidence>
<dbReference type="SUPFAM" id="SSF54373">
    <property type="entry name" value="FAD-linked reductases, C-terminal domain"/>
    <property type="match status" value="1"/>
</dbReference>
<dbReference type="PANTHER" id="PTHR45968">
    <property type="entry name" value="OSJNBA0019K04.7 PROTEIN"/>
    <property type="match status" value="1"/>
</dbReference>
<dbReference type="GO" id="GO:0050660">
    <property type="term" value="F:flavin adenine dinucleotide binding"/>
    <property type="evidence" value="ECO:0007669"/>
    <property type="project" value="InterPro"/>
</dbReference>
<accession>A0AAV9AND5</accession>
<proteinExistence type="inferred from homology"/>
<comment type="cofactor">
    <cofactor evidence="3">
        <name>FAD</name>
        <dbReference type="ChEBI" id="CHEBI:57692"/>
    </cofactor>
</comment>
<feature type="binding site" evidence="3">
    <location>
        <position position="120"/>
    </location>
    <ligand>
        <name>FAD</name>
        <dbReference type="ChEBI" id="CHEBI:57692"/>
    </ligand>
</feature>
<organism evidence="7 8">
    <name type="scientific">Acorus gramineus</name>
    <name type="common">Dwarf sweet flag</name>
    <dbReference type="NCBI Taxonomy" id="55184"/>
    <lineage>
        <taxon>Eukaryota</taxon>
        <taxon>Viridiplantae</taxon>
        <taxon>Streptophyta</taxon>
        <taxon>Embryophyta</taxon>
        <taxon>Tracheophyta</taxon>
        <taxon>Spermatophyta</taxon>
        <taxon>Magnoliopsida</taxon>
        <taxon>Liliopsida</taxon>
        <taxon>Acoraceae</taxon>
        <taxon>Acorus</taxon>
    </lineage>
</organism>
<gene>
    <name evidence="7" type="ORF">QJS04_geneDACA017885</name>
</gene>
<feature type="chain" id="PRO_5043945014" evidence="5">
    <location>
        <begin position="26"/>
        <end position="577"/>
    </location>
</feature>
<dbReference type="Pfam" id="PF05199">
    <property type="entry name" value="GMC_oxred_C"/>
    <property type="match status" value="1"/>
</dbReference>
<reference evidence="7" key="1">
    <citation type="journal article" date="2023" name="Nat. Commun.">
        <title>Diploid and tetraploid genomes of Acorus and the evolution of monocots.</title>
        <authorList>
            <person name="Ma L."/>
            <person name="Liu K.W."/>
            <person name="Li Z."/>
            <person name="Hsiao Y.Y."/>
            <person name="Qi Y."/>
            <person name="Fu T."/>
            <person name="Tang G.D."/>
            <person name="Zhang D."/>
            <person name="Sun W.H."/>
            <person name="Liu D.K."/>
            <person name="Li Y."/>
            <person name="Chen G.Z."/>
            <person name="Liu X.D."/>
            <person name="Liao X.Y."/>
            <person name="Jiang Y.T."/>
            <person name="Yu X."/>
            <person name="Hao Y."/>
            <person name="Huang J."/>
            <person name="Zhao X.W."/>
            <person name="Ke S."/>
            <person name="Chen Y.Y."/>
            <person name="Wu W.L."/>
            <person name="Hsu J.L."/>
            <person name="Lin Y.F."/>
            <person name="Huang M.D."/>
            <person name="Li C.Y."/>
            <person name="Huang L."/>
            <person name="Wang Z.W."/>
            <person name="Zhao X."/>
            <person name="Zhong W.Y."/>
            <person name="Peng D.H."/>
            <person name="Ahmad S."/>
            <person name="Lan S."/>
            <person name="Zhang J.S."/>
            <person name="Tsai W.C."/>
            <person name="Van de Peer Y."/>
            <person name="Liu Z.J."/>
        </authorList>
    </citation>
    <scope>NUCLEOTIDE SEQUENCE</scope>
    <source>
        <strain evidence="7">SCP</strain>
    </source>
</reference>
<dbReference type="InterPro" id="IPR051871">
    <property type="entry name" value="GMC_Oxidoreductase-Related"/>
</dbReference>
<evidence type="ECO:0000256" key="1">
    <source>
        <dbReference type="ARBA" id="ARBA00010790"/>
    </source>
</evidence>
<dbReference type="EMBL" id="JAUJYN010000008">
    <property type="protein sequence ID" value="KAK1265744.1"/>
    <property type="molecule type" value="Genomic_DNA"/>
</dbReference>
<dbReference type="PIRSF" id="PIRSF000137">
    <property type="entry name" value="Alcohol_oxidase"/>
    <property type="match status" value="1"/>
</dbReference>
<evidence type="ECO:0000256" key="4">
    <source>
        <dbReference type="PIRSR" id="PIRSR000137-3"/>
    </source>
</evidence>
<feature type="binding site" evidence="3">
    <location>
        <begin position="551"/>
        <end position="552"/>
    </location>
    <ligand>
        <name>FAD</name>
        <dbReference type="ChEBI" id="CHEBI:57692"/>
    </ligand>
</feature>
<sequence>MGMGEFFLKILFCLLFLRSSQGVGGEPYMGYKEASSFTTTAIPGGYDYIVIGGGTAGCPLAATLSEKYSVLLLERGGSPYGNINISRFENFHISLTDLTSGSPSQAFISTDGVINARARVLGGGTCINAGFYSRASPSYVRRAGWEGELVNESFPWVERQIVQWPDLAPWQKALRDGLLGAGVAPFNGYTYDHVFGTKVGGTIFDKDGFRHTAADLLSAGRPENLHVLIHASVQRILFDTQGGRPRAIGVLFKDENGDWHRAPLSSSGGGDVILSSGAIGSPQLLLLSGVGPRADLEKIGIPVVSENEFVGKGMADNPMNSIFIPSKRPIKQSLIQTVGITKFGAFIEASNGYSQSSESIHCHHGIMSAEIGQLSTVPPKQRTLEMARAFAQTKADLPRETFQGGFILEKITGPLSTGELRLHSPDAETPPSVTFNYFSHPLDLRRCVYAVRTIEKIVHTGSFANLAADDEYPMEVLLNMSVRANVNFVPKHTNDTKSVEQFCRDTVITIWHYHGGCQVGKVVGKDYRVVGVDGLRVVDGSTFVSSPGTNPQATVLMMGRYVGVKILRERLGTEVEI</sequence>
<reference evidence="7" key="2">
    <citation type="submission" date="2023-06" db="EMBL/GenBank/DDBJ databases">
        <authorList>
            <person name="Ma L."/>
            <person name="Liu K.-W."/>
            <person name="Li Z."/>
            <person name="Hsiao Y.-Y."/>
            <person name="Qi Y."/>
            <person name="Fu T."/>
            <person name="Tang G."/>
            <person name="Zhang D."/>
            <person name="Sun W.-H."/>
            <person name="Liu D.-K."/>
            <person name="Li Y."/>
            <person name="Chen G.-Z."/>
            <person name="Liu X.-D."/>
            <person name="Liao X.-Y."/>
            <person name="Jiang Y.-T."/>
            <person name="Yu X."/>
            <person name="Hao Y."/>
            <person name="Huang J."/>
            <person name="Zhao X.-W."/>
            <person name="Ke S."/>
            <person name="Chen Y.-Y."/>
            <person name="Wu W.-L."/>
            <person name="Hsu J.-L."/>
            <person name="Lin Y.-F."/>
            <person name="Huang M.-D."/>
            <person name="Li C.-Y."/>
            <person name="Huang L."/>
            <person name="Wang Z.-W."/>
            <person name="Zhao X."/>
            <person name="Zhong W.-Y."/>
            <person name="Peng D.-H."/>
            <person name="Ahmad S."/>
            <person name="Lan S."/>
            <person name="Zhang J.-S."/>
            <person name="Tsai W.-C."/>
            <person name="Van De Peer Y."/>
            <person name="Liu Z.-J."/>
        </authorList>
    </citation>
    <scope>NUCLEOTIDE SEQUENCE</scope>
    <source>
        <strain evidence="7">SCP</strain>
        <tissue evidence="7">Leaves</tissue>
    </source>
</reference>
<evidence type="ECO:0000259" key="6">
    <source>
        <dbReference type="PROSITE" id="PS00624"/>
    </source>
</evidence>
<dbReference type="GO" id="GO:0016614">
    <property type="term" value="F:oxidoreductase activity, acting on CH-OH group of donors"/>
    <property type="evidence" value="ECO:0007669"/>
    <property type="project" value="InterPro"/>
</dbReference>